<accession>A0A0E9XIE7</accession>
<reference evidence="1" key="2">
    <citation type="journal article" date="2015" name="Fish Shellfish Immunol.">
        <title>Early steps in the European eel (Anguilla anguilla)-Vibrio vulnificus interaction in the gills: Role of the RtxA13 toxin.</title>
        <authorList>
            <person name="Callol A."/>
            <person name="Pajuelo D."/>
            <person name="Ebbesson L."/>
            <person name="Teles M."/>
            <person name="MacKenzie S."/>
            <person name="Amaro C."/>
        </authorList>
    </citation>
    <scope>NUCLEOTIDE SEQUENCE</scope>
</reference>
<proteinExistence type="predicted"/>
<sequence>MYSALSCTCACRTECFIENTRAEWYTVSSVFITRPGCKLKLFCGKTISGLYALIAANSLLNCSGIGPLDAATRHDRLNPALG</sequence>
<name>A0A0E9XIE7_ANGAN</name>
<organism evidence="1">
    <name type="scientific">Anguilla anguilla</name>
    <name type="common">European freshwater eel</name>
    <name type="synonym">Muraena anguilla</name>
    <dbReference type="NCBI Taxonomy" id="7936"/>
    <lineage>
        <taxon>Eukaryota</taxon>
        <taxon>Metazoa</taxon>
        <taxon>Chordata</taxon>
        <taxon>Craniata</taxon>
        <taxon>Vertebrata</taxon>
        <taxon>Euteleostomi</taxon>
        <taxon>Actinopterygii</taxon>
        <taxon>Neopterygii</taxon>
        <taxon>Teleostei</taxon>
        <taxon>Anguilliformes</taxon>
        <taxon>Anguillidae</taxon>
        <taxon>Anguilla</taxon>
    </lineage>
</organism>
<evidence type="ECO:0000313" key="1">
    <source>
        <dbReference type="EMBL" id="JAI01606.1"/>
    </source>
</evidence>
<protein>
    <submittedName>
        <fullName evidence="1">Uncharacterized protein</fullName>
    </submittedName>
</protein>
<dbReference type="EMBL" id="GBXM01006972">
    <property type="protein sequence ID" value="JAI01606.1"/>
    <property type="molecule type" value="Transcribed_RNA"/>
</dbReference>
<dbReference type="AlphaFoldDB" id="A0A0E9XIE7"/>
<reference evidence="1" key="1">
    <citation type="submission" date="2014-11" db="EMBL/GenBank/DDBJ databases">
        <authorList>
            <person name="Amaro Gonzalez C."/>
        </authorList>
    </citation>
    <scope>NUCLEOTIDE SEQUENCE</scope>
</reference>